<feature type="compositionally biased region" description="Basic and acidic residues" evidence="1">
    <location>
        <begin position="247"/>
        <end position="266"/>
    </location>
</feature>
<organism evidence="3 4">
    <name type="scientific">Daphnia galeata</name>
    <dbReference type="NCBI Taxonomy" id="27404"/>
    <lineage>
        <taxon>Eukaryota</taxon>
        <taxon>Metazoa</taxon>
        <taxon>Ecdysozoa</taxon>
        <taxon>Arthropoda</taxon>
        <taxon>Crustacea</taxon>
        <taxon>Branchiopoda</taxon>
        <taxon>Diplostraca</taxon>
        <taxon>Cladocera</taxon>
        <taxon>Anomopoda</taxon>
        <taxon>Daphniidae</taxon>
        <taxon>Daphnia</taxon>
    </lineage>
</organism>
<feature type="region of interest" description="Disordered" evidence="1">
    <location>
        <begin position="1007"/>
        <end position="1169"/>
    </location>
</feature>
<feature type="compositionally biased region" description="Basic and acidic residues" evidence="1">
    <location>
        <begin position="827"/>
        <end position="849"/>
    </location>
</feature>
<gene>
    <name evidence="3" type="ORF">DGAL_LOCUS5702</name>
</gene>
<feature type="compositionally biased region" description="Basic and acidic residues" evidence="1">
    <location>
        <begin position="1102"/>
        <end position="1113"/>
    </location>
</feature>
<dbReference type="OrthoDB" id="6357447at2759"/>
<feature type="region of interest" description="Disordered" evidence="1">
    <location>
        <begin position="559"/>
        <end position="674"/>
    </location>
</feature>
<feature type="region of interest" description="Disordered" evidence="1">
    <location>
        <begin position="427"/>
        <end position="448"/>
    </location>
</feature>
<feature type="region of interest" description="Disordered" evidence="1">
    <location>
        <begin position="1608"/>
        <end position="1653"/>
    </location>
</feature>
<feature type="compositionally biased region" description="Polar residues" evidence="1">
    <location>
        <begin position="281"/>
        <end position="290"/>
    </location>
</feature>
<feature type="region of interest" description="Disordered" evidence="1">
    <location>
        <begin position="724"/>
        <end position="760"/>
    </location>
</feature>
<keyword evidence="2" id="KW-1133">Transmembrane helix</keyword>
<accession>A0A8J2W349</accession>
<evidence type="ECO:0000256" key="1">
    <source>
        <dbReference type="SAM" id="MobiDB-lite"/>
    </source>
</evidence>
<feature type="compositionally biased region" description="Polar residues" evidence="1">
    <location>
        <begin position="1154"/>
        <end position="1163"/>
    </location>
</feature>
<feature type="compositionally biased region" description="Basic residues" evidence="1">
    <location>
        <begin position="1298"/>
        <end position="1323"/>
    </location>
</feature>
<feature type="region of interest" description="Disordered" evidence="1">
    <location>
        <begin position="1450"/>
        <end position="1528"/>
    </location>
</feature>
<keyword evidence="2" id="KW-0812">Transmembrane</keyword>
<feature type="region of interest" description="Disordered" evidence="1">
    <location>
        <begin position="1"/>
        <end position="21"/>
    </location>
</feature>
<feature type="compositionally biased region" description="Polar residues" evidence="1">
    <location>
        <begin position="617"/>
        <end position="626"/>
    </location>
</feature>
<evidence type="ECO:0000313" key="3">
    <source>
        <dbReference type="EMBL" id="CAH0103168.1"/>
    </source>
</evidence>
<keyword evidence="2" id="KW-0472">Membrane</keyword>
<feature type="region of interest" description="Disordered" evidence="1">
    <location>
        <begin position="1213"/>
        <end position="1327"/>
    </location>
</feature>
<keyword evidence="4" id="KW-1185">Reference proteome</keyword>
<comment type="caution">
    <text evidence="3">The sequence shown here is derived from an EMBL/GenBank/DDBJ whole genome shotgun (WGS) entry which is preliminary data.</text>
</comment>
<proteinExistence type="predicted"/>
<feature type="compositionally biased region" description="Basic and acidic residues" evidence="1">
    <location>
        <begin position="76"/>
        <end position="97"/>
    </location>
</feature>
<evidence type="ECO:0000256" key="2">
    <source>
        <dbReference type="SAM" id="Phobius"/>
    </source>
</evidence>
<evidence type="ECO:0000313" key="4">
    <source>
        <dbReference type="Proteomes" id="UP000789390"/>
    </source>
</evidence>
<feature type="compositionally biased region" description="Low complexity" evidence="1">
    <location>
        <begin position="98"/>
        <end position="109"/>
    </location>
</feature>
<feature type="region of interest" description="Disordered" evidence="1">
    <location>
        <begin position="247"/>
        <end position="340"/>
    </location>
</feature>
<sequence length="1805" mass="203886">MLTPASSGSRGPPPTPPPTYLWEEVRRSKSRGGYPWTILYKPPLPDYLDIELLLKGEISNERFVDEKFRGRSAYGTDKRSQIRNRLRDRERSRRAKSEPTPSLPSSSTVSLSAAMDQAMAVDPSVQSDELEDFPLPDEDIPDFVMAYLQSDKGNLDEDIPDHILEYIQSRAAILEKNQLQAKQTDDDIFYTKEELRIIDQARKRLEEQGELDVDPSATIDEDMNAFDHFFQRTAAGQDSSVVTFQEKSDQMKLKEVKQPEEHEPANKKSKNKGGKFNFSNISIPNKTQLNIKLPKFGPGRKKVKDTNNTELDQQEPVESVVEVGKQTKPRRPHSSSPMRQKINQQLESWNNSLKKFKTSRSGRNNDGQIKSFVALLPGRSSKATKLKEPENQYEEVGPPRSDSGSRQTAVCNPPVLDNSVLKATVDSAEEKARLSPSHENNEAEETMDDIENLPESEEAEVIRGDGIVVDREVADVIVTRGEFVDIDIDEEFEDNEEAMDGPTEIEQVAGDDKTTVAESTGFAARSRKAFELTKSKIQTSLSKEQLQATRNKLQSTLSKQNLQATRKKVQSTLSKRNLQATRDKLQSTLSKENFQATRNKLQTSLNTTLKRKKSKNQEPTPQSVPQDNIFPTFPQGDEREYETSTPVERKTNDWMVPNDNKMPEELPVDSNPPTVKQRAKHRETIIKPVENLPVQLTHGNECENIEEETEEDLEDELEPKLEFSIHGSDRPQPSSVSQSTETLPDDEAESDKENVVVRPKRQRYRNRRHGFHEEFGRPQSAHAESNIRSSWVEKTNTYPTISQEMLSAFCAPVNSLEAVDNSWGSGRKPDRPVRSRSKKDLNLPSDDHFYSNVPPRRNKRGKKKFPIESPNEDNYVKTWPRKGLPTEKPVVPKRCRSKVTKKPLFPVCSNYQTWPRRSMVHSPPTAPKRTRSRRKINEHDVSDMRDLEGQIENYTSNILIDADTLFGAESRFIDEDGADLDRTRSLQDEQIVTTENCKLNYNIPGELPHANENKILNNNKSPKPLAPNRRKNNQTGSLRKPKHSPTADYSEATWPRISRTLPSAPQRRKPSMKKTEKTEAVVHLDLEKPSKKLPMVPASTPSEDHETNEHGDGESASSVQADLDQILEILASTFPQEANPQENTEIDKKEESATEQAANNAIVQDTEDIYDENPYAEIKQFQKRTPPPRPPPPIYALASASSYSYIYTIPRRKKGISNSNSPERPPRTYCTIRPHRPPRRHRLDTPNELVFQSEDHSELSLARRHSFSGGDDAKEERDLQSAPIIERMRARPLPAPPRIKRQRSRSPPHKPPRSRTSSLKRHNPQQLSDICIPNEEVAEPRLENPANQLASNVDEYEPIENPAQVEEISVGIQTDPLPEYDESVIIAEPNEMQLDGTHNSEINNNLYEQREEVNGPANERLALEQVVRPSLESSILNEHEENSCSQIIWSAANSPDPDPIPESKSISESDLIRSPIPEPITPTHLHEDQQATQVKETTNKRKTSNTLSRNGEDDEADSFSQIPPHFHRSIAPLPPINIDFPTRLQLSDLDVERLNVREVMAERLIVSSVDTNSLQVCQMTTTNASGQLMFNIGPGVTIPILTNHRETEDVGLDRHSSQTSPSLPVDVQTLPDTSVNRQDERKPSTSTPLEKLETPSAQEIVLQQEEPTILTETPSQSCANVRASMAHSSNETSTGGDRTIRQTEVVNNPSVSDLAMQLANLSARNIVSGVCVAATETYSMAQRVAELGLQQFSDHLQRRGIQFDDKEKEDLKAVLLMLLIVVCAIFLLGMGKQRISNHWDFYFPN</sequence>
<name>A0A8J2W349_9CRUS</name>
<feature type="region of interest" description="Disordered" evidence="1">
    <location>
        <begin position="75"/>
        <end position="109"/>
    </location>
</feature>
<feature type="compositionally biased region" description="Polar residues" evidence="1">
    <location>
        <begin position="559"/>
        <end position="608"/>
    </location>
</feature>
<feature type="compositionally biased region" description="Polar residues" evidence="1">
    <location>
        <begin position="731"/>
        <end position="742"/>
    </location>
</feature>
<feature type="region of interest" description="Disordered" evidence="1">
    <location>
        <begin position="380"/>
        <end position="412"/>
    </location>
</feature>
<feature type="transmembrane region" description="Helical" evidence="2">
    <location>
        <begin position="1773"/>
        <end position="1791"/>
    </location>
</feature>
<reference evidence="3" key="1">
    <citation type="submission" date="2021-11" db="EMBL/GenBank/DDBJ databases">
        <authorList>
            <person name="Schell T."/>
        </authorList>
    </citation>
    <scope>NUCLEOTIDE SEQUENCE</scope>
    <source>
        <strain evidence="3">M5</strain>
    </source>
</reference>
<feature type="compositionally biased region" description="Basic residues" evidence="1">
    <location>
        <begin position="1233"/>
        <end position="1242"/>
    </location>
</feature>
<dbReference type="Proteomes" id="UP000789390">
    <property type="component" value="Unassembled WGS sequence"/>
</dbReference>
<feature type="compositionally biased region" description="Basic and acidic residues" evidence="1">
    <location>
        <begin position="1073"/>
        <end position="1090"/>
    </location>
</feature>
<protein>
    <submittedName>
        <fullName evidence="3">Uncharacterized protein</fullName>
    </submittedName>
</protein>
<feature type="region of interest" description="Disordered" evidence="1">
    <location>
        <begin position="820"/>
        <end position="881"/>
    </location>
</feature>
<dbReference type="EMBL" id="CAKKLH010000102">
    <property type="protein sequence ID" value="CAH0103168.1"/>
    <property type="molecule type" value="Genomic_DNA"/>
</dbReference>
<feature type="compositionally biased region" description="Basic and acidic residues" evidence="1">
    <location>
        <begin position="636"/>
        <end position="652"/>
    </location>
</feature>
<feature type="compositionally biased region" description="Polar residues" evidence="1">
    <location>
        <begin position="1133"/>
        <end position="1143"/>
    </location>
</feature>